<evidence type="ECO:0000313" key="2">
    <source>
        <dbReference type="Proteomes" id="UP000581408"/>
    </source>
</evidence>
<protein>
    <submittedName>
        <fullName evidence="1">Uncharacterized protein</fullName>
    </submittedName>
</protein>
<evidence type="ECO:0000313" key="1">
    <source>
        <dbReference type="EMBL" id="MBA1835431.1"/>
    </source>
</evidence>
<dbReference type="Proteomes" id="UP000581408">
    <property type="component" value="Unassembled WGS sequence"/>
</dbReference>
<name>A0A838CJR1_9CORY</name>
<sequence>METSNRARWKVRKNIFGRIAPGPLPGWEVIEPNCTYKFGFAPNYFSTWEEALAYADRKARTVEVVLPRVVEPPKYGYVVDPNDPWVYSWRGRWHVAPIGDWDGVAALLCNELGEYKIGADELRPLALALLALAEREGDT</sequence>
<comment type="caution">
    <text evidence="1">The sequence shown here is derived from an EMBL/GenBank/DDBJ whole genome shotgun (WGS) entry which is preliminary data.</text>
</comment>
<gene>
    <name evidence="1" type="ORF">HMC16_06805</name>
</gene>
<organism evidence="1 2">
    <name type="scientific">Corynebacterium wankanglinii</name>
    <dbReference type="NCBI Taxonomy" id="2735136"/>
    <lineage>
        <taxon>Bacteria</taxon>
        <taxon>Bacillati</taxon>
        <taxon>Actinomycetota</taxon>
        <taxon>Actinomycetes</taxon>
        <taxon>Mycobacteriales</taxon>
        <taxon>Corynebacteriaceae</taxon>
        <taxon>Corynebacterium</taxon>
    </lineage>
</organism>
<dbReference type="AlphaFoldDB" id="A0A838CJR1"/>
<accession>A0A838CJR1</accession>
<reference evidence="1 2" key="1">
    <citation type="submission" date="2020-05" db="EMBL/GenBank/DDBJ databases">
        <title>Descriptions of Corynebacterium xxxx sp. nov., Corynebacterium yyyy sp. nov. and Corynebacterium zzzz sp. nov.</title>
        <authorList>
            <person name="Zhang G."/>
        </authorList>
    </citation>
    <scope>NUCLEOTIDE SEQUENCE [LARGE SCALE GENOMIC DNA]</scope>
    <source>
        <strain evidence="2">zg-915</strain>
    </source>
</reference>
<dbReference type="EMBL" id="JABFEE010000006">
    <property type="protein sequence ID" value="MBA1835431.1"/>
    <property type="molecule type" value="Genomic_DNA"/>
</dbReference>
<proteinExistence type="predicted"/>
<dbReference type="RefSeq" id="WP_181194798.1">
    <property type="nucleotide sequence ID" value="NZ_JABFEE010000006.1"/>
</dbReference>